<comment type="caution">
    <text evidence="1">The sequence shown here is derived from an EMBL/GenBank/DDBJ whole genome shotgun (WGS) entry which is preliminary data.</text>
</comment>
<keyword evidence="2" id="KW-1185">Reference proteome</keyword>
<evidence type="ECO:0000313" key="2">
    <source>
        <dbReference type="Proteomes" id="UP001153332"/>
    </source>
</evidence>
<evidence type="ECO:0000313" key="1">
    <source>
        <dbReference type="EMBL" id="KAJ8127547.1"/>
    </source>
</evidence>
<proteinExistence type="predicted"/>
<gene>
    <name evidence="1" type="ORF">O1611_g6088</name>
</gene>
<reference evidence="1" key="1">
    <citation type="submission" date="2022-12" db="EMBL/GenBank/DDBJ databases">
        <title>Genome Sequence of Lasiodiplodia mahajangana.</title>
        <authorList>
            <person name="Buettner E."/>
        </authorList>
    </citation>
    <scope>NUCLEOTIDE SEQUENCE</scope>
    <source>
        <strain evidence="1">VT137</strain>
    </source>
</reference>
<protein>
    <submittedName>
        <fullName evidence="1">Uncharacterized protein</fullName>
    </submittedName>
</protein>
<organism evidence="1 2">
    <name type="scientific">Lasiodiplodia mahajangana</name>
    <dbReference type="NCBI Taxonomy" id="1108764"/>
    <lineage>
        <taxon>Eukaryota</taxon>
        <taxon>Fungi</taxon>
        <taxon>Dikarya</taxon>
        <taxon>Ascomycota</taxon>
        <taxon>Pezizomycotina</taxon>
        <taxon>Dothideomycetes</taxon>
        <taxon>Dothideomycetes incertae sedis</taxon>
        <taxon>Botryosphaeriales</taxon>
        <taxon>Botryosphaeriaceae</taxon>
        <taxon>Lasiodiplodia</taxon>
    </lineage>
</organism>
<dbReference type="EMBL" id="JAPUUL010001386">
    <property type="protein sequence ID" value="KAJ8127547.1"/>
    <property type="molecule type" value="Genomic_DNA"/>
</dbReference>
<dbReference type="Proteomes" id="UP001153332">
    <property type="component" value="Unassembled WGS sequence"/>
</dbReference>
<sequence>MCCLNLRAILLNFVRNPPAPGRALATLLGNGQCDTAADPIEAYQAAIDTDTKILVGLWASAGRYVFENELRALTTAVFTLGAAFTDRVIGISVGSEDLYRSSALGIASNAGDGAAVAEILEYIGMLRDWTRGTLLEGKPITHVDTWSAWIQPESSGVIAAIDFLGHNSFPYFEGAVPNAIETASDHFWWAVGVTESVAQGKPVWVTETGWPDSTRDYVAGPVFHDAVPSIENAQTYWKTIGCSLFGKRNIFWYTLLDGAMTDSDISFGITPASSTIPKFDLACY</sequence>
<accession>A0ACC2JJK6</accession>
<name>A0ACC2JJK6_9PEZI</name>